<feature type="region of interest" description="Disordered" evidence="1">
    <location>
        <begin position="215"/>
        <end position="240"/>
    </location>
</feature>
<feature type="compositionally biased region" description="Low complexity" evidence="1">
    <location>
        <begin position="90"/>
        <end position="106"/>
    </location>
</feature>
<proteinExistence type="predicted"/>
<keyword evidence="4" id="KW-1185">Reference proteome</keyword>
<keyword evidence="2" id="KW-0732">Signal</keyword>
<reference evidence="3 4" key="1">
    <citation type="submission" date="2018-06" db="EMBL/GenBank/DDBJ databases">
        <authorList>
            <consortium name="Pathogen Informatics"/>
            <person name="Doyle S."/>
        </authorList>
    </citation>
    <scope>NUCLEOTIDE SEQUENCE [LARGE SCALE GENOMIC DNA]</scope>
    <source>
        <strain evidence="3 4">NCTC10295</strain>
    </source>
</reference>
<protein>
    <submittedName>
        <fullName evidence="3">Periplasmic protein</fullName>
    </submittedName>
</protein>
<dbReference type="Proteomes" id="UP000254651">
    <property type="component" value="Unassembled WGS sequence"/>
</dbReference>
<sequence>MSRILPGLAAALCTLATGCATLAAPEGVQAEEAATAVTESTVMPSENAEAAAEPAMPAPPVLPELPQPDEYVALPEPEPQIETAAEDVSAETAAESAAAEPPVLSALPQPDEYVALPEPEPQIEVSAEEMSAEKAAEAAVEPPVLPALPQPDEYVALPEPEPQIEVSEEEVSAETAAEAAAVEPPVLPELPQPDEYTALPEAEPQREAEFAAGNSEHGEAGVLPSQPETPQAADDAVHNADAAPQAASVCTPYANVAMDEHDYRRLESALAAWPHTVAAGEIRRAGQTAAAKAQRTFRVLIPTEGAAAAKLADLRHRGFHGELYDGEISLGTYRSRSAAQVGIARLTSSGFGGGRIQWEEGGIKVSPPEAVGLALTFSGVSAQDMADIRQLIGRSGEMTVHHCPDE</sequence>
<organism evidence="3 4">
    <name type="scientific">Bergeriella denitrificans</name>
    <name type="common">Neisseria denitrificans</name>
    <dbReference type="NCBI Taxonomy" id="494"/>
    <lineage>
        <taxon>Bacteria</taxon>
        <taxon>Pseudomonadati</taxon>
        <taxon>Pseudomonadota</taxon>
        <taxon>Betaproteobacteria</taxon>
        <taxon>Neisseriales</taxon>
        <taxon>Neisseriaceae</taxon>
        <taxon>Bergeriella</taxon>
    </lineage>
</organism>
<feature type="region of interest" description="Disordered" evidence="1">
    <location>
        <begin position="163"/>
        <end position="194"/>
    </location>
</feature>
<dbReference type="AlphaFoldDB" id="A0A378UDP7"/>
<name>A0A378UDP7_BERDE</name>
<feature type="region of interest" description="Disordered" evidence="1">
    <location>
        <begin position="84"/>
        <end position="106"/>
    </location>
</feature>
<evidence type="ECO:0000256" key="1">
    <source>
        <dbReference type="SAM" id="MobiDB-lite"/>
    </source>
</evidence>
<dbReference type="RefSeq" id="WP_066077402.1">
    <property type="nucleotide sequence ID" value="NZ_CP181246.1"/>
</dbReference>
<dbReference type="EMBL" id="UGQS01000001">
    <property type="protein sequence ID" value="STZ75528.1"/>
    <property type="molecule type" value="Genomic_DNA"/>
</dbReference>
<accession>A0A378UDP7</accession>
<gene>
    <name evidence="3" type="ORF">NCTC10295_00268</name>
</gene>
<evidence type="ECO:0000256" key="2">
    <source>
        <dbReference type="SAM" id="SignalP"/>
    </source>
</evidence>
<dbReference type="PROSITE" id="PS51257">
    <property type="entry name" value="PROKAR_LIPOPROTEIN"/>
    <property type="match status" value="1"/>
</dbReference>
<evidence type="ECO:0000313" key="3">
    <source>
        <dbReference type="EMBL" id="STZ75528.1"/>
    </source>
</evidence>
<evidence type="ECO:0000313" key="4">
    <source>
        <dbReference type="Proteomes" id="UP000254651"/>
    </source>
</evidence>
<feature type="signal peptide" evidence="2">
    <location>
        <begin position="1"/>
        <end position="23"/>
    </location>
</feature>
<feature type="compositionally biased region" description="Low complexity" evidence="1">
    <location>
        <begin position="173"/>
        <end position="184"/>
    </location>
</feature>
<feature type="chain" id="PRO_5016697296" evidence="2">
    <location>
        <begin position="24"/>
        <end position="406"/>
    </location>
</feature>